<feature type="repeat" description="ANK" evidence="3">
    <location>
        <begin position="319"/>
        <end position="351"/>
    </location>
</feature>
<keyword evidence="1" id="KW-0677">Repeat</keyword>
<reference evidence="4 5" key="1">
    <citation type="submission" date="2020-01" db="EMBL/GenBank/DDBJ databases">
        <authorList>
            <consortium name="DOE Joint Genome Institute"/>
            <person name="Haridas S."/>
            <person name="Albert R."/>
            <person name="Binder M."/>
            <person name="Bloem J."/>
            <person name="Labutti K."/>
            <person name="Salamov A."/>
            <person name="Andreopoulos B."/>
            <person name="Baker S.E."/>
            <person name="Barry K."/>
            <person name="Bills G."/>
            <person name="Bluhm B.H."/>
            <person name="Cannon C."/>
            <person name="Castanera R."/>
            <person name="Culley D.E."/>
            <person name="Daum C."/>
            <person name="Ezra D."/>
            <person name="Gonzalez J.B."/>
            <person name="Henrissat B."/>
            <person name="Kuo A."/>
            <person name="Liang C."/>
            <person name="Lipzen A."/>
            <person name="Lutzoni F."/>
            <person name="Magnuson J."/>
            <person name="Mondo S."/>
            <person name="Nolan M."/>
            <person name="Ohm R."/>
            <person name="Pangilinan J."/>
            <person name="Park H.-J.H."/>
            <person name="Ramirez L."/>
            <person name="Alfaro M."/>
            <person name="Sun H."/>
            <person name="Tritt A."/>
            <person name="Yoshinaga Y."/>
            <person name="Zwiers L.-H.L."/>
            <person name="Turgeon B.G."/>
            <person name="Goodwin S.B."/>
            <person name="Spatafora J.W."/>
            <person name="Crous P.W."/>
            <person name="Grigoriev I.V."/>
        </authorList>
    </citation>
    <scope>NUCLEOTIDE SEQUENCE [LARGE SCALE GENOMIC DNA]</scope>
    <source>
        <strain evidence="4 5">CBS 611.86</strain>
    </source>
</reference>
<dbReference type="PANTHER" id="PTHR24198">
    <property type="entry name" value="ANKYRIN REPEAT AND PROTEIN KINASE DOMAIN-CONTAINING PROTEIN"/>
    <property type="match status" value="1"/>
</dbReference>
<dbReference type="PROSITE" id="PS50088">
    <property type="entry name" value="ANK_REPEAT"/>
    <property type="match status" value="1"/>
</dbReference>
<dbReference type="SUPFAM" id="SSF48403">
    <property type="entry name" value="Ankyrin repeat"/>
    <property type="match status" value="1"/>
</dbReference>
<proteinExistence type="predicted"/>
<evidence type="ECO:0000256" key="1">
    <source>
        <dbReference type="ARBA" id="ARBA00022737"/>
    </source>
</evidence>
<dbReference type="InterPro" id="IPR002110">
    <property type="entry name" value="Ankyrin_rpt"/>
</dbReference>
<gene>
    <name evidence="4" type="ORF">BDV95DRAFT_603006</name>
</gene>
<keyword evidence="2 3" id="KW-0040">ANK repeat</keyword>
<dbReference type="AlphaFoldDB" id="A0A7C8IJ49"/>
<dbReference type="Proteomes" id="UP000481861">
    <property type="component" value="Unassembled WGS sequence"/>
</dbReference>
<dbReference type="OrthoDB" id="3671334at2759"/>
<dbReference type="SMART" id="SM00248">
    <property type="entry name" value="ANK"/>
    <property type="match status" value="2"/>
</dbReference>
<evidence type="ECO:0000313" key="5">
    <source>
        <dbReference type="Proteomes" id="UP000481861"/>
    </source>
</evidence>
<dbReference type="PROSITE" id="PS50297">
    <property type="entry name" value="ANK_REP_REGION"/>
    <property type="match status" value="1"/>
</dbReference>
<sequence length="426" mass="47781">MPLLDFPPEVFQSIVHELVTTVGVCQAWKLRGVCRTFANEIYQDVFANQPTSAFQTKIWISIVPSGHRILSSNIRLYVSNRGKNLLDANDFLPNKLKSLSRFLRQEVGVGTKGQPQEIEDIIWKLFKMSTQELTVWDKLAGAVAIAEVGLVQSLLSEIQDAQGRTLHGDIFDCHLKLAVKFRHEGVVNAMLQHLTNHHPEYSSGLKMLVNEAGSLFELAPAISEAISLKHSSIIESLVLYFEQHGFKSSCDTYHLWLRAALETGDVSIVKEVLKIKTKARSKVIKSNFVLDCQMGDRNIVAALSGTGRMNPNPGHWYKRNFSPLLAAVESRNPKIVKVVLDAGAEIDYGSESETPLAWAIVRKAENIVKVLNKHHSRANLGTTSLWEKGNRKIWEMLRHEKIAREGVDFGEWKGTSSAQKKPRRLS</sequence>
<dbReference type="Gene3D" id="1.25.40.20">
    <property type="entry name" value="Ankyrin repeat-containing domain"/>
    <property type="match status" value="1"/>
</dbReference>
<evidence type="ECO:0000256" key="2">
    <source>
        <dbReference type="ARBA" id="ARBA00023043"/>
    </source>
</evidence>
<dbReference type="Pfam" id="PF12796">
    <property type="entry name" value="Ank_2"/>
    <property type="match status" value="1"/>
</dbReference>
<evidence type="ECO:0000256" key="3">
    <source>
        <dbReference type="PROSITE-ProRule" id="PRU00023"/>
    </source>
</evidence>
<evidence type="ECO:0000313" key="4">
    <source>
        <dbReference type="EMBL" id="KAF2875590.1"/>
    </source>
</evidence>
<organism evidence="4 5">
    <name type="scientific">Massariosphaeria phaeospora</name>
    <dbReference type="NCBI Taxonomy" id="100035"/>
    <lineage>
        <taxon>Eukaryota</taxon>
        <taxon>Fungi</taxon>
        <taxon>Dikarya</taxon>
        <taxon>Ascomycota</taxon>
        <taxon>Pezizomycotina</taxon>
        <taxon>Dothideomycetes</taxon>
        <taxon>Pleosporomycetidae</taxon>
        <taxon>Pleosporales</taxon>
        <taxon>Pleosporales incertae sedis</taxon>
        <taxon>Massariosphaeria</taxon>
    </lineage>
</organism>
<accession>A0A7C8IJ49</accession>
<comment type="caution">
    <text evidence="4">The sequence shown here is derived from an EMBL/GenBank/DDBJ whole genome shotgun (WGS) entry which is preliminary data.</text>
</comment>
<dbReference type="InterPro" id="IPR036770">
    <property type="entry name" value="Ankyrin_rpt-contain_sf"/>
</dbReference>
<protein>
    <submittedName>
        <fullName evidence="4">Uncharacterized protein</fullName>
    </submittedName>
</protein>
<name>A0A7C8IJ49_9PLEO</name>
<keyword evidence="5" id="KW-1185">Reference proteome</keyword>
<dbReference type="EMBL" id="JAADJZ010000004">
    <property type="protein sequence ID" value="KAF2875590.1"/>
    <property type="molecule type" value="Genomic_DNA"/>
</dbReference>
<dbReference type="PANTHER" id="PTHR24198:SF165">
    <property type="entry name" value="ANKYRIN REPEAT-CONTAINING PROTEIN-RELATED"/>
    <property type="match status" value="1"/>
</dbReference>